<dbReference type="EC" id="4.2.2.10" evidence="7"/>
<comment type="caution">
    <text evidence="10">The sequence shown here is derived from an EMBL/GenBank/DDBJ whole genome shotgun (WGS) entry which is preliminary data.</text>
</comment>
<evidence type="ECO:0000313" key="10">
    <source>
        <dbReference type="EMBL" id="KAK7532343.1"/>
    </source>
</evidence>
<dbReference type="GeneID" id="92035372"/>
<evidence type="ECO:0000256" key="5">
    <source>
        <dbReference type="ARBA" id="ARBA00023239"/>
    </source>
</evidence>
<sequence length="380" mass="39413">MRLALLPLVAALTSRVAAVGVVGAAEGFAHGVTGGGSATPVYPSTTDELVSYLTDDEARVIILNKEFDFTGTEGTVTEDGCRPASNTCGSSGQDAINEAEWCTNGNAGDGSTTISVTYDKAAILGISVGSNKSLVGEGTKGVIRGKGLRMVSGASNIIIQNIHITELNPQYIWGGDALTVNDADLIWIDHVKISLIGRQMFVAGTEASNRVTISYCEFDGNTSWSASCDGHHYWSVYLLGSNDLITMQGNYLHHLSGRAPKVGSNTLLHFVNNYHYANTGHAFDVMSSNANVLIEGNVFQNVDTVLLENKGQVFAAPSASSNSACESYLGHTCQANSFGSSGTLTGTDTGFLSSFSGKNVASASAASAVSTASAGVGVVA</sequence>
<accession>A0ABR1LAT5</accession>
<evidence type="ECO:0000256" key="7">
    <source>
        <dbReference type="ARBA" id="ARBA00039082"/>
    </source>
</evidence>
<keyword evidence="5 10" id="KW-0456">Lyase</keyword>
<dbReference type="InterPro" id="IPR045032">
    <property type="entry name" value="PEL"/>
</dbReference>
<dbReference type="Gene3D" id="2.160.20.10">
    <property type="entry name" value="Single-stranded right-handed beta-helix, Pectin lyase-like"/>
    <property type="match status" value="1"/>
</dbReference>
<gene>
    <name evidence="10" type="ORF">J3D65DRAFT_653234</name>
</gene>
<feature type="domain" description="Pectate lyase" evidence="9">
    <location>
        <begin position="91"/>
        <end position="305"/>
    </location>
</feature>
<evidence type="ECO:0000259" key="9">
    <source>
        <dbReference type="SMART" id="SM00656"/>
    </source>
</evidence>
<dbReference type="SUPFAM" id="SSF51126">
    <property type="entry name" value="Pectin lyase-like"/>
    <property type="match status" value="1"/>
</dbReference>
<organism evidence="10 11">
    <name type="scientific">Phyllosticta citribraziliensis</name>
    <dbReference type="NCBI Taxonomy" id="989973"/>
    <lineage>
        <taxon>Eukaryota</taxon>
        <taxon>Fungi</taxon>
        <taxon>Dikarya</taxon>
        <taxon>Ascomycota</taxon>
        <taxon>Pezizomycotina</taxon>
        <taxon>Dothideomycetes</taxon>
        <taxon>Dothideomycetes incertae sedis</taxon>
        <taxon>Botryosphaeriales</taxon>
        <taxon>Phyllostictaceae</taxon>
        <taxon>Phyllosticta</taxon>
    </lineage>
</organism>
<keyword evidence="3" id="KW-0964">Secreted</keyword>
<dbReference type="Proteomes" id="UP001360953">
    <property type="component" value="Unassembled WGS sequence"/>
</dbReference>
<dbReference type="InterPro" id="IPR012334">
    <property type="entry name" value="Pectin_lyas_fold"/>
</dbReference>
<dbReference type="GO" id="GO:0016829">
    <property type="term" value="F:lyase activity"/>
    <property type="evidence" value="ECO:0007669"/>
    <property type="project" value="UniProtKB-KW"/>
</dbReference>
<proteinExistence type="inferred from homology"/>
<evidence type="ECO:0000256" key="4">
    <source>
        <dbReference type="ARBA" id="ARBA00022729"/>
    </source>
</evidence>
<evidence type="ECO:0000256" key="2">
    <source>
        <dbReference type="ARBA" id="ARBA00010980"/>
    </source>
</evidence>
<dbReference type="PANTHER" id="PTHR31683:SF16">
    <property type="entry name" value="PECTIN LYASE A-RELATED"/>
    <property type="match status" value="1"/>
</dbReference>
<dbReference type="PANTHER" id="PTHR31683">
    <property type="entry name" value="PECTATE LYASE 18-RELATED"/>
    <property type="match status" value="1"/>
</dbReference>
<comment type="similarity">
    <text evidence="2">Belongs to the polysaccharide lyase 1 family.</text>
</comment>
<dbReference type="RefSeq" id="XP_066652011.1">
    <property type="nucleotide sequence ID" value="XM_066802466.1"/>
</dbReference>
<feature type="signal peptide" evidence="8">
    <location>
        <begin position="1"/>
        <end position="18"/>
    </location>
</feature>
<comment type="subcellular location">
    <subcellularLocation>
        <location evidence="1">Secreted</location>
    </subcellularLocation>
</comment>
<keyword evidence="4 8" id="KW-0732">Signal</keyword>
<dbReference type="InterPro" id="IPR011050">
    <property type="entry name" value="Pectin_lyase_fold/virulence"/>
</dbReference>
<feature type="chain" id="PRO_5046694587" description="pectin lyase" evidence="8">
    <location>
        <begin position="19"/>
        <end position="380"/>
    </location>
</feature>
<keyword evidence="11" id="KW-1185">Reference proteome</keyword>
<protein>
    <recommendedName>
        <fullName evidence="7">pectin lyase</fullName>
        <ecNumber evidence="7">4.2.2.10</ecNumber>
    </recommendedName>
</protein>
<evidence type="ECO:0000256" key="1">
    <source>
        <dbReference type="ARBA" id="ARBA00004613"/>
    </source>
</evidence>
<evidence type="ECO:0000256" key="3">
    <source>
        <dbReference type="ARBA" id="ARBA00022525"/>
    </source>
</evidence>
<evidence type="ECO:0000313" key="11">
    <source>
        <dbReference type="Proteomes" id="UP001360953"/>
    </source>
</evidence>
<name>A0ABR1LAT5_9PEZI</name>
<reference evidence="10 11" key="1">
    <citation type="submission" date="2024-04" db="EMBL/GenBank/DDBJ databases">
        <title>Phyllosticta paracitricarpa is synonymous to the EU quarantine fungus P. citricarpa based on phylogenomic analyses.</title>
        <authorList>
            <consortium name="Lawrence Berkeley National Laboratory"/>
            <person name="Van ingen-buijs V.A."/>
            <person name="Van westerhoven A.C."/>
            <person name="Haridas S."/>
            <person name="Skiadas P."/>
            <person name="Martin F."/>
            <person name="Groenewald J.Z."/>
            <person name="Crous P.W."/>
            <person name="Seidl M.F."/>
        </authorList>
    </citation>
    <scope>NUCLEOTIDE SEQUENCE [LARGE SCALE GENOMIC DNA]</scope>
    <source>
        <strain evidence="10 11">CPC 17464</strain>
    </source>
</reference>
<evidence type="ECO:0000256" key="8">
    <source>
        <dbReference type="SAM" id="SignalP"/>
    </source>
</evidence>
<evidence type="ECO:0000256" key="6">
    <source>
        <dbReference type="ARBA" id="ARBA00036818"/>
    </source>
</evidence>
<dbReference type="InterPro" id="IPR002022">
    <property type="entry name" value="Pec_lyase"/>
</dbReference>
<dbReference type="EMBL" id="JBBPEH010000011">
    <property type="protein sequence ID" value="KAK7532343.1"/>
    <property type="molecule type" value="Genomic_DNA"/>
</dbReference>
<comment type="catalytic activity">
    <reaction evidence="6">
        <text>Eliminative cleavage of (1-&gt;4)-alpha-D-galacturonan methyl ester to give oligosaccharides with 4-deoxy-6-O-methyl-alpha-D-galact-4-enuronosyl groups at their non-reducing ends.</text>
        <dbReference type="EC" id="4.2.2.10"/>
    </reaction>
</comment>
<dbReference type="SMART" id="SM00656">
    <property type="entry name" value="Amb_all"/>
    <property type="match status" value="1"/>
</dbReference>